<evidence type="ECO:0000256" key="1">
    <source>
        <dbReference type="SAM" id="MobiDB-lite"/>
    </source>
</evidence>
<dbReference type="AlphaFoldDB" id="A0A6G1Q806"/>
<gene>
    <name evidence="2" type="ORF">EXN66_Car014230</name>
</gene>
<feature type="region of interest" description="Disordered" evidence="1">
    <location>
        <begin position="93"/>
        <end position="142"/>
    </location>
</feature>
<feature type="compositionally biased region" description="Low complexity" evidence="1">
    <location>
        <begin position="126"/>
        <end position="142"/>
    </location>
</feature>
<reference evidence="3" key="2">
    <citation type="submission" date="2019-02" db="EMBL/GenBank/DDBJ databases">
        <title>Opniocepnalus argus Var Kimnra genome.</title>
        <authorList>
            <person name="Zhou C."/>
            <person name="Xiao S."/>
        </authorList>
    </citation>
    <scope>NUCLEOTIDE SEQUENCE [LARGE SCALE GENOMIC DNA]</scope>
</reference>
<sequence>MFLLMVLRSGSATTPPATVLGRVDAATSVQPPGRVDAALALPVPVALLRAATARLVPVPLLFPAQRSTSVSSVSVFPVSMCLGPAPDSDPTWAPAFRPVSASPGPDADVATAPASRSLDASSGLDTSPATAPASGSLAASPSLNSGPGCVPVPGVGSAAVWPGSVPVPDPGAGPAWL</sequence>
<name>A0A6G1Q806_CHAAH</name>
<dbReference type="EMBL" id="CM015725">
    <property type="protein sequence ID" value="KAF3698544.1"/>
    <property type="molecule type" value="Genomic_DNA"/>
</dbReference>
<keyword evidence="3" id="KW-1185">Reference proteome</keyword>
<evidence type="ECO:0000313" key="3">
    <source>
        <dbReference type="Proteomes" id="UP000503349"/>
    </source>
</evidence>
<dbReference type="Proteomes" id="UP000503349">
    <property type="component" value="Chromosome 14"/>
</dbReference>
<organism evidence="2 3">
    <name type="scientific">Channa argus</name>
    <name type="common">Northern snakehead</name>
    <name type="synonym">Ophicephalus argus</name>
    <dbReference type="NCBI Taxonomy" id="215402"/>
    <lineage>
        <taxon>Eukaryota</taxon>
        <taxon>Metazoa</taxon>
        <taxon>Chordata</taxon>
        <taxon>Craniata</taxon>
        <taxon>Vertebrata</taxon>
        <taxon>Euteleostomi</taxon>
        <taxon>Actinopterygii</taxon>
        <taxon>Neopterygii</taxon>
        <taxon>Teleostei</taxon>
        <taxon>Neoteleostei</taxon>
        <taxon>Acanthomorphata</taxon>
        <taxon>Anabantaria</taxon>
        <taxon>Anabantiformes</taxon>
        <taxon>Channoidei</taxon>
        <taxon>Channidae</taxon>
        <taxon>Channa</taxon>
    </lineage>
</organism>
<proteinExistence type="predicted"/>
<evidence type="ECO:0000313" key="2">
    <source>
        <dbReference type="EMBL" id="KAF3698544.1"/>
    </source>
</evidence>
<protein>
    <submittedName>
        <fullName evidence="2">Uncharacterized protein</fullName>
    </submittedName>
</protein>
<reference evidence="2 3" key="1">
    <citation type="submission" date="2019-02" db="EMBL/GenBank/DDBJ databases">
        <title>Opniocepnalus argus genome.</title>
        <authorList>
            <person name="Zhou C."/>
            <person name="Xiao S."/>
        </authorList>
    </citation>
    <scope>NUCLEOTIDE SEQUENCE [LARGE SCALE GENOMIC DNA]</scope>
    <source>
        <strain evidence="2">OARG1902GOOAL</strain>
        <tissue evidence="2">Muscle</tissue>
    </source>
</reference>
<accession>A0A6G1Q806</accession>